<feature type="region of interest" description="Disordered" evidence="1">
    <location>
        <begin position="273"/>
        <end position="432"/>
    </location>
</feature>
<organism evidence="4 5">
    <name type="scientific">Coniochaeta pulveracea</name>
    <dbReference type="NCBI Taxonomy" id="177199"/>
    <lineage>
        <taxon>Eukaryota</taxon>
        <taxon>Fungi</taxon>
        <taxon>Dikarya</taxon>
        <taxon>Ascomycota</taxon>
        <taxon>Pezizomycotina</taxon>
        <taxon>Sordariomycetes</taxon>
        <taxon>Sordariomycetidae</taxon>
        <taxon>Coniochaetales</taxon>
        <taxon>Coniochaetaceae</taxon>
        <taxon>Coniochaeta</taxon>
    </lineage>
</organism>
<evidence type="ECO:0000256" key="1">
    <source>
        <dbReference type="SAM" id="MobiDB-lite"/>
    </source>
</evidence>
<feature type="compositionally biased region" description="Basic and acidic residues" evidence="1">
    <location>
        <begin position="423"/>
        <end position="432"/>
    </location>
</feature>
<evidence type="ECO:0008006" key="6">
    <source>
        <dbReference type="Google" id="ProtNLM"/>
    </source>
</evidence>
<evidence type="ECO:0000313" key="4">
    <source>
        <dbReference type="EMBL" id="RKU49376.1"/>
    </source>
</evidence>
<dbReference type="Pfam" id="PF14612">
    <property type="entry name" value="Ino80_Iec3"/>
    <property type="match status" value="1"/>
</dbReference>
<dbReference type="GO" id="GO:0006338">
    <property type="term" value="P:chromatin remodeling"/>
    <property type="evidence" value="ECO:0007669"/>
    <property type="project" value="InterPro"/>
</dbReference>
<sequence>MEDDVPSRADRDVKAEHDQSGSGLADSKPSYRSWKKKYRKMRVVFDQKMQEGEALYKLERRALETAKRLAVEKDRLLDMLLDVNNSAQIPFEKRIDLSLDPPSDPDALCLDIDRRPSTPTPGRKSYKKLLAEVPHSPFASARERFPDLMADLDAGRDSPADPNQGMPHPPSFLMADDIDNYIFEVDLQYAKRRAASMAEKDPGYVPDMKDLLLPTLAPVAVAARDNDYNIPASMQLAPREVAVRNSTSVYNWLRKNAPKTFLQDGEAHADIAGTEDAGQDGHAKSGAAGRGGGRGSRGGGVDRGERGRGSVRGKKTGAGRARAKEPVDDAMDLDDDGAGGAMTPTESKKGGGKRKRVVDDDPGYRPKGGSSRPAKKKKKSLGAEADLTATPTATVPKKPKKAAVALEKEHDPEIDDDDEEEHDAITARTGDD</sequence>
<keyword evidence="5" id="KW-1185">Reference proteome</keyword>
<reference evidence="4 5" key="1">
    <citation type="submission" date="2018-08" db="EMBL/GenBank/DDBJ databases">
        <title>Draft genome of the lignicolous fungus Coniochaeta pulveracea.</title>
        <authorList>
            <person name="Borstlap C.J."/>
            <person name="De Witt R.N."/>
            <person name="Botha A."/>
            <person name="Volschenk H."/>
        </authorList>
    </citation>
    <scope>NUCLEOTIDE SEQUENCE [LARGE SCALE GENOMIC DNA]</scope>
    <source>
        <strain evidence="4 5">CAB683</strain>
    </source>
</reference>
<feature type="compositionally biased region" description="Acidic residues" evidence="1">
    <location>
        <begin position="412"/>
        <end position="422"/>
    </location>
</feature>
<evidence type="ECO:0000259" key="3">
    <source>
        <dbReference type="Pfam" id="PF24244"/>
    </source>
</evidence>
<protein>
    <recommendedName>
        <fullName evidence="6">INO80 complex subunit</fullName>
    </recommendedName>
</protein>
<evidence type="ECO:0000313" key="5">
    <source>
        <dbReference type="Proteomes" id="UP000275385"/>
    </source>
</evidence>
<comment type="caution">
    <text evidence="4">The sequence shown here is derived from an EMBL/GenBank/DDBJ whole genome shotgun (WGS) entry which is preliminary data.</text>
</comment>
<evidence type="ECO:0000259" key="2">
    <source>
        <dbReference type="Pfam" id="PF14612"/>
    </source>
</evidence>
<gene>
    <name evidence="4" type="ORF">DL546_002725</name>
</gene>
<dbReference type="InterPro" id="IPR055449">
    <property type="entry name" value="Iec3-like_M"/>
</dbReference>
<accession>A0A420YNI2</accession>
<proteinExistence type="predicted"/>
<dbReference type="Pfam" id="PF24244">
    <property type="entry name" value="Iec3-like_M"/>
    <property type="match status" value="1"/>
</dbReference>
<feature type="domain" description="INO80 complex subunit 3 N-terminal" evidence="2">
    <location>
        <begin position="32"/>
        <end position="100"/>
    </location>
</feature>
<dbReference type="AlphaFoldDB" id="A0A420YNI2"/>
<dbReference type="GO" id="GO:0031011">
    <property type="term" value="C:Ino80 complex"/>
    <property type="evidence" value="ECO:0007669"/>
    <property type="project" value="InterPro"/>
</dbReference>
<feature type="compositionally biased region" description="Basic and acidic residues" evidence="1">
    <location>
        <begin position="1"/>
        <end position="19"/>
    </location>
</feature>
<dbReference type="OrthoDB" id="4095124at2759"/>
<dbReference type="Proteomes" id="UP000275385">
    <property type="component" value="Unassembled WGS sequence"/>
</dbReference>
<name>A0A420YNI2_9PEZI</name>
<feature type="region of interest" description="Disordered" evidence="1">
    <location>
        <begin position="1"/>
        <end position="29"/>
    </location>
</feature>
<feature type="compositionally biased region" description="Acidic residues" evidence="1">
    <location>
        <begin position="328"/>
        <end position="337"/>
    </location>
</feature>
<feature type="domain" description="INO80 complex subunit 3-like middle region" evidence="3">
    <location>
        <begin position="124"/>
        <end position="266"/>
    </location>
</feature>
<dbReference type="InterPro" id="IPR032742">
    <property type="entry name" value="Iec3_N"/>
</dbReference>
<dbReference type="STRING" id="177199.A0A420YNI2"/>
<dbReference type="EMBL" id="QVQW01000001">
    <property type="protein sequence ID" value="RKU49376.1"/>
    <property type="molecule type" value="Genomic_DNA"/>
</dbReference>
<feature type="compositionally biased region" description="Gly residues" evidence="1">
    <location>
        <begin position="288"/>
        <end position="299"/>
    </location>
</feature>